<keyword evidence="1 2" id="KW-0238">DNA-binding</keyword>
<dbReference type="EMBL" id="AP022564">
    <property type="protein sequence ID" value="BBX21218.1"/>
    <property type="molecule type" value="Genomic_DNA"/>
</dbReference>
<keyword evidence="5" id="KW-1185">Reference proteome</keyword>
<gene>
    <name evidence="4" type="ORF">MTER_06290</name>
</gene>
<dbReference type="InterPro" id="IPR041583">
    <property type="entry name" value="TetR_C_31"/>
</dbReference>
<dbReference type="GO" id="GO:0003677">
    <property type="term" value="F:DNA binding"/>
    <property type="evidence" value="ECO:0007669"/>
    <property type="project" value="UniProtKB-UniRule"/>
</dbReference>
<dbReference type="RefSeq" id="WP_085261716.1">
    <property type="nucleotide sequence ID" value="NZ_AP022564.1"/>
</dbReference>
<name>A0AAD1HTK6_9MYCO</name>
<organism evidence="4 5">
    <name type="scientific">Mycolicibacter terrae</name>
    <dbReference type="NCBI Taxonomy" id="1788"/>
    <lineage>
        <taxon>Bacteria</taxon>
        <taxon>Bacillati</taxon>
        <taxon>Actinomycetota</taxon>
        <taxon>Actinomycetes</taxon>
        <taxon>Mycobacteriales</taxon>
        <taxon>Mycobacteriaceae</taxon>
        <taxon>Mycolicibacter</taxon>
    </lineage>
</organism>
<feature type="domain" description="HTH tetR-type" evidence="3">
    <location>
        <begin position="8"/>
        <end position="68"/>
    </location>
</feature>
<dbReference type="SUPFAM" id="SSF46689">
    <property type="entry name" value="Homeodomain-like"/>
    <property type="match status" value="1"/>
</dbReference>
<dbReference type="PROSITE" id="PS50977">
    <property type="entry name" value="HTH_TETR_2"/>
    <property type="match status" value="1"/>
</dbReference>
<evidence type="ECO:0000256" key="2">
    <source>
        <dbReference type="PROSITE-ProRule" id="PRU00335"/>
    </source>
</evidence>
<evidence type="ECO:0000259" key="3">
    <source>
        <dbReference type="PROSITE" id="PS50977"/>
    </source>
</evidence>
<dbReference type="Pfam" id="PF17940">
    <property type="entry name" value="TetR_C_31"/>
    <property type="match status" value="1"/>
</dbReference>
<reference evidence="4 5" key="1">
    <citation type="journal article" date="2019" name="Emerg. Microbes Infect.">
        <title>Comprehensive subspecies identification of 175 nontuberculous mycobacteria species based on 7547 genomic profiles.</title>
        <authorList>
            <person name="Matsumoto Y."/>
            <person name="Kinjo T."/>
            <person name="Motooka D."/>
            <person name="Nabeya D."/>
            <person name="Jung N."/>
            <person name="Uechi K."/>
            <person name="Horii T."/>
            <person name="Iida T."/>
            <person name="Fujita J."/>
            <person name="Nakamura S."/>
        </authorList>
    </citation>
    <scope>NUCLEOTIDE SEQUENCE [LARGE SCALE GENOMIC DNA]</scope>
    <source>
        <strain evidence="4 5">JCM 12143</strain>
    </source>
</reference>
<feature type="DNA-binding region" description="H-T-H motif" evidence="2">
    <location>
        <begin position="31"/>
        <end position="50"/>
    </location>
</feature>
<protein>
    <submittedName>
        <fullName evidence="4">TetR family transcriptional regulator</fullName>
    </submittedName>
</protein>
<evidence type="ECO:0000313" key="5">
    <source>
        <dbReference type="Proteomes" id="UP000467636"/>
    </source>
</evidence>
<dbReference type="InterPro" id="IPR009057">
    <property type="entry name" value="Homeodomain-like_sf"/>
</dbReference>
<accession>A0AAD1HTK6</accession>
<sequence>MRRKPNPDQRRRELCDTAIRLLADEGVKGVSHLKVDRKADVPDGTTSFYFRTRSALLQAVAIRISELDLKDLTAAARTQSSPAAATADQPSALATLVMRSARGARLVRTKARYELALQAVRDPLLDEAFRSYRDQFHALIRDVVMQLRPAEDDPDQALADRQAYVVMMFISGVMQASASGDRRIRSAEELDALISGIVAGVGSSAALRK</sequence>
<evidence type="ECO:0000256" key="1">
    <source>
        <dbReference type="ARBA" id="ARBA00023125"/>
    </source>
</evidence>
<dbReference type="Gene3D" id="1.10.357.10">
    <property type="entry name" value="Tetracycline Repressor, domain 2"/>
    <property type="match status" value="1"/>
</dbReference>
<proteinExistence type="predicted"/>
<dbReference type="InterPro" id="IPR001647">
    <property type="entry name" value="HTH_TetR"/>
</dbReference>
<dbReference type="AlphaFoldDB" id="A0AAD1HTK6"/>
<evidence type="ECO:0000313" key="4">
    <source>
        <dbReference type="EMBL" id="BBX21218.1"/>
    </source>
</evidence>
<dbReference type="Proteomes" id="UP000467636">
    <property type="component" value="Chromosome"/>
</dbReference>